<reference evidence="4 5" key="1">
    <citation type="journal article" date="2016" name="G3 (Bethesda)">
        <title>First Draft Assembly and Annotation of the Genome of a California Endemic Oak Quercus lobata Nee (Fagaceae).</title>
        <authorList>
            <person name="Sork V.L."/>
            <person name="Fitz-Gibbon S.T."/>
            <person name="Puiu D."/>
            <person name="Crepeau M."/>
            <person name="Gugger P.F."/>
            <person name="Sherman R."/>
            <person name="Stevens K."/>
            <person name="Langley C.H."/>
            <person name="Pellegrini M."/>
            <person name="Salzberg S.L."/>
        </authorList>
    </citation>
    <scope>NUCLEOTIDE SEQUENCE [LARGE SCALE GENOMIC DNA]</scope>
    <source>
        <strain evidence="4 5">cv. SW786</strain>
    </source>
</reference>
<feature type="transmembrane region" description="Helical" evidence="2">
    <location>
        <begin position="263"/>
        <end position="283"/>
    </location>
</feature>
<sequence length="874" mass="99946">MLWSSSGIREAKKEKGSAQPRWSKKLGGLRLTLPPQLLLFPPSARTEASISPAVAWTIFPRSSPFFDTQLPLPEVLKPLPLPDSLSPSFNPFAMLLALSHSPYWFSIDCFSVTTLQCFSSCPNFPQLKQNVGSRSYLKDTQHLSPSMLETYPPLLKGFSIGSSILTRINFAWSAYHDRLSTSITLPILLPISRPASSVIYSKVVGSMIFIKNRQMLEVIPQHWRKLWNEWELRGLILISLTAQIVLVGLGNRRKYISTLWIRVTVWSAYLLADYVAAMAAGIISNNLGEFYMGGGRVDAKNNFAAFWTPLLLLHLGLFKYWERVLILYSASEKQFRDSISDIPTNDSKIMEECKLKQLEGYYLTTHLVLEVDQSTNTSTVEFFTHANELLKAYGLLEMVKRLIADLILGFQDRDASRAIFGRLKNHTEAYRIIEIELGLVYDVLYTKAKVIYSFWGIARRISGVFLTSIVLVVVCLNETLSTEKQHHSKIDFTLTLVLLVVALLLELYAIVELLRSDQTAHWLIKHNKTTILQLINITLRPNWVSKCRWSNSIAQFSLLKFSQSRKALPCSGILKMLGVDEMLDIYQYGTSVPLKDYVRQAIFSDIYNFRAWPEANDYGTDLKALYGCRGGRTLKKYNRGDLEWSVELEFDQSILIWHLATEICYYADHVPREEVTLRTINYITSPGDGQSTKGLLQRQSKFISRYMLYLLVQHPEMLPIGMAHIRFRDIYAELSNFVQEQMSNSLKGLDKSSHRKNISDMLKKMKTNVMLTAQGGDRSNFVIFHVCKLASAFKDKDKLYEGDPEGWKYWEMIMNVWVEILGHAASQCKGRHHAQQLRRGGEFLTHVWLLMAHFGLTDHFRIPRSRAIADAVLR</sequence>
<feature type="transmembrane region" description="Helical" evidence="2">
    <location>
        <begin position="232"/>
        <end position="251"/>
    </location>
</feature>
<evidence type="ECO:0000313" key="5">
    <source>
        <dbReference type="Proteomes" id="UP000594261"/>
    </source>
</evidence>
<accession>A0A7N2LL12</accession>
<dbReference type="InParanoid" id="A0A7N2LL12"/>
<feature type="domain" description="DUF4220" evidence="3">
    <location>
        <begin position="315"/>
        <end position="560"/>
    </location>
</feature>
<dbReference type="EMBL" id="LRBV02000004">
    <property type="status" value="NOT_ANNOTATED_CDS"/>
    <property type="molecule type" value="Genomic_DNA"/>
</dbReference>
<evidence type="ECO:0000256" key="2">
    <source>
        <dbReference type="SAM" id="Phobius"/>
    </source>
</evidence>
<dbReference type="PANTHER" id="PTHR31325">
    <property type="entry name" value="OS01G0798800 PROTEIN-RELATED"/>
    <property type="match status" value="1"/>
</dbReference>
<keyword evidence="2" id="KW-1133">Transmembrane helix</keyword>
<proteinExistence type="predicted"/>
<keyword evidence="2" id="KW-0472">Membrane</keyword>
<dbReference type="InterPro" id="IPR007658">
    <property type="entry name" value="DUF594"/>
</dbReference>
<dbReference type="Pfam" id="PF04578">
    <property type="entry name" value="DUF594"/>
    <property type="match status" value="1"/>
</dbReference>
<keyword evidence="2" id="KW-0812">Transmembrane</keyword>
<dbReference type="Proteomes" id="UP000594261">
    <property type="component" value="Chromosome 4"/>
</dbReference>
<reference evidence="4" key="2">
    <citation type="submission" date="2021-01" db="UniProtKB">
        <authorList>
            <consortium name="EnsemblPlants"/>
        </authorList>
    </citation>
    <scope>IDENTIFICATION</scope>
</reference>
<dbReference type="EnsemblPlants" id="QL04p097681:mrna">
    <property type="protein sequence ID" value="QL04p097681:mrna"/>
    <property type="gene ID" value="QL04p097681"/>
</dbReference>
<evidence type="ECO:0000256" key="1">
    <source>
        <dbReference type="SAM" id="MobiDB-lite"/>
    </source>
</evidence>
<keyword evidence="5" id="KW-1185">Reference proteome</keyword>
<feature type="transmembrane region" description="Helical" evidence="2">
    <location>
        <begin position="461"/>
        <end position="480"/>
    </location>
</feature>
<dbReference type="AlphaFoldDB" id="A0A7N2LL12"/>
<feature type="transmembrane region" description="Helical" evidence="2">
    <location>
        <begin position="303"/>
        <end position="321"/>
    </location>
</feature>
<dbReference type="Pfam" id="PF13968">
    <property type="entry name" value="DUF4220"/>
    <property type="match status" value="1"/>
</dbReference>
<evidence type="ECO:0000259" key="3">
    <source>
        <dbReference type="Pfam" id="PF13968"/>
    </source>
</evidence>
<name>A0A7N2LL12_QUELO</name>
<organism evidence="4 5">
    <name type="scientific">Quercus lobata</name>
    <name type="common">Valley oak</name>
    <dbReference type="NCBI Taxonomy" id="97700"/>
    <lineage>
        <taxon>Eukaryota</taxon>
        <taxon>Viridiplantae</taxon>
        <taxon>Streptophyta</taxon>
        <taxon>Embryophyta</taxon>
        <taxon>Tracheophyta</taxon>
        <taxon>Spermatophyta</taxon>
        <taxon>Magnoliopsida</taxon>
        <taxon>eudicotyledons</taxon>
        <taxon>Gunneridae</taxon>
        <taxon>Pentapetalae</taxon>
        <taxon>rosids</taxon>
        <taxon>fabids</taxon>
        <taxon>Fagales</taxon>
        <taxon>Fagaceae</taxon>
        <taxon>Quercus</taxon>
    </lineage>
</organism>
<evidence type="ECO:0000313" key="4">
    <source>
        <dbReference type="EnsemblPlants" id="QL04p097681:mrna"/>
    </source>
</evidence>
<protein>
    <recommendedName>
        <fullName evidence="3">DUF4220 domain-containing protein</fullName>
    </recommendedName>
</protein>
<feature type="region of interest" description="Disordered" evidence="1">
    <location>
        <begin position="1"/>
        <end position="21"/>
    </location>
</feature>
<feature type="transmembrane region" description="Helical" evidence="2">
    <location>
        <begin position="492"/>
        <end position="511"/>
    </location>
</feature>
<dbReference type="Gramene" id="QL04p097681:mrna">
    <property type="protein sequence ID" value="QL04p097681:mrna"/>
    <property type="gene ID" value="QL04p097681"/>
</dbReference>
<dbReference type="InterPro" id="IPR025315">
    <property type="entry name" value="DUF4220"/>
</dbReference>